<dbReference type="PANTHER" id="PTHR36172:SF1">
    <property type="entry name" value="RESOLVASE-RELATED"/>
    <property type="match status" value="1"/>
</dbReference>
<organism evidence="4 5">
    <name type="scientific">Phytophthora oleae</name>
    <dbReference type="NCBI Taxonomy" id="2107226"/>
    <lineage>
        <taxon>Eukaryota</taxon>
        <taxon>Sar</taxon>
        <taxon>Stramenopiles</taxon>
        <taxon>Oomycota</taxon>
        <taxon>Peronosporomycetes</taxon>
        <taxon>Peronosporales</taxon>
        <taxon>Peronosporaceae</taxon>
        <taxon>Phytophthora</taxon>
    </lineage>
</organism>
<sequence>MKSTLAKMDNESKTKHSTKVPTRRKKGKRHAKTTEHRQRYRLRRHIRFTSRKASRSVKDIHQKLSSWLAQNYYSVLLPSFQTSEMVRRHLVEVASDATPETCADEERIRTHKRKLRSSTARAMMAQAHYRFKILLKYKMNRAGGQVIDCEEEYTSKTCSSCGEIKTTWGPITLSDAMSATPSSTET</sequence>
<dbReference type="PANTHER" id="PTHR36172">
    <property type="match status" value="1"/>
</dbReference>
<feature type="domain" description="Cas12f1-like TNB" evidence="3">
    <location>
        <begin position="128"/>
        <end position="164"/>
    </location>
</feature>
<gene>
    <name evidence="4" type="ORF">V7S43_004418</name>
</gene>
<name>A0ABD3FVV9_9STRA</name>
<evidence type="ECO:0000313" key="4">
    <source>
        <dbReference type="EMBL" id="KAL3670102.1"/>
    </source>
</evidence>
<dbReference type="GO" id="GO:0003677">
    <property type="term" value="F:DNA binding"/>
    <property type="evidence" value="ECO:0007669"/>
    <property type="project" value="UniProtKB-KW"/>
</dbReference>
<dbReference type="EMBL" id="JBIMZQ010000007">
    <property type="protein sequence ID" value="KAL3670102.1"/>
    <property type="molecule type" value="Genomic_DNA"/>
</dbReference>
<keyword evidence="1" id="KW-0238">DNA-binding</keyword>
<accession>A0ABD3FVV9</accession>
<feature type="compositionally biased region" description="Basic residues" evidence="2">
    <location>
        <begin position="15"/>
        <end position="31"/>
    </location>
</feature>
<protein>
    <recommendedName>
        <fullName evidence="3">Cas12f1-like TNB domain-containing protein</fullName>
    </recommendedName>
</protein>
<evidence type="ECO:0000259" key="3">
    <source>
        <dbReference type="Pfam" id="PF07282"/>
    </source>
</evidence>
<proteinExistence type="predicted"/>
<dbReference type="InterPro" id="IPR010095">
    <property type="entry name" value="Cas12f1-like_TNB"/>
</dbReference>
<feature type="region of interest" description="Disordered" evidence="2">
    <location>
        <begin position="1"/>
        <end position="38"/>
    </location>
</feature>
<reference evidence="4 5" key="1">
    <citation type="submission" date="2024-09" db="EMBL/GenBank/DDBJ databases">
        <title>Genome sequencing and assembly of Phytophthora oleae, isolate VK10A, causative agent of rot of olive drupes.</title>
        <authorList>
            <person name="Conti Taguali S."/>
            <person name="Riolo M."/>
            <person name="La Spada F."/>
            <person name="Cacciola S.O."/>
            <person name="Dionisio G."/>
        </authorList>
    </citation>
    <scope>NUCLEOTIDE SEQUENCE [LARGE SCALE GENOMIC DNA]</scope>
    <source>
        <strain evidence="4 5">VK10A</strain>
    </source>
</reference>
<dbReference type="InterPro" id="IPR051491">
    <property type="entry name" value="Recombinase/Transposase-rel"/>
</dbReference>
<evidence type="ECO:0000313" key="5">
    <source>
        <dbReference type="Proteomes" id="UP001632037"/>
    </source>
</evidence>
<dbReference type="Pfam" id="PF07282">
    <property type="entry name" value="Cas12f1-like_TNB"/>
    <property type="match status" value="1"/>
</dbReference>
<evidence type="ECO:0000256" key="2">
    <source>
        <dbReference type="SAM" id="MobiDB-lite"/>
    </source>
</evidence>
<dbReference type="Proteomes" id="UP001632037">
    <property type="component" value="Unassembled WGS sequence"/>
</dbReference>
<dbReference type="AlphaFoldDB" id="A0ABD3FVV9"/>
<keyword evidence="5" id="KW-1185">Reference proteome</keyword>
<evidence type="ECO:0000256" key="1">
    <source>
        <dbReference type="ARBA" id="ARBA00023125"/>
    </source>
</evidence>
<comment type="caution">
    <text evidence="4">The sequence shown here is derived from an EMBL/GenBank/DDBJ whole genome shotgun (WGS) entry which is preliminary data.</text>
</comment>